<dbReference type="PANTHER" id="PTHR30146">
    <property type="entry name" value="LACI-RELATED TRANSCRIPTIONAL REPRESSOR"/>
    <property type="match status" value="1"/>
</dbReference>
<dbReference type="Gene3D" id="3.40.50.2300">
    <property type="match status" value="2"/>
</dbReference>
<protein>
    <submittedName>
        <fullName evidence="6">Transcriptional regulator</fullName>
    </submittedName>
</protein>
<dbReference type="CDD" id="cd06267">
    <property type="entry name" value="PBP1_LacI_sugar_binding-like"/>
    <property type="match status" value="1"/>
</dbReference>
<dbReference type="SUPFAM" id="SSF53822">
    <property type="entry name" value="Periplasmic binding protein-like I"/>
    <property type="match status" value="1"/>
</dbReference>
<evidence type="ECO:0000313" key="7">
    <source>
        <dbReference type="Proteomes" id="UP001062776"/>
    </source>
</evidence>
<dbReference type="Pfam" id="PF00356">
    <property type="entry name" value="LacI"/>
    <property type="match status" value="1"/>
</dbReference>
<keyword evidence="2" id="KW-0238">DNA-binding</keyword>
<dbReference type="InterPro" id="IPR046335">
    <property type="entry name" value="LacI/GalR-like_sensor"/>
</dbReference>
<feature type="domain" description="HTH cro/C1-type" evidence="5">
    <location>
        <begin position="14"/>
        <end position="53"/>
    </location>
</feature>
<name>A0ABQ0PVK0_9PROT</name>
<feature type="domain" description="HTH lacI-type" evidence="4">
    <location>
        <begin position="9"/>
        <end position="63"/>
    </location>
</feature>
<evidence type="ECO:0000256" key="3">
    <source>
        <dbReference type="ARBA" id="ARBA00023163"/>
    </source>
</evidence>
<evidence type="ECO:0000313" key="6">
    <source>
        <dbReference type="EMBL" id="GBQ82688.1"/>
    </source>
</evidence>
<keyword evidence="3" id="KW-0804">Transcription</keyword>
<dbReference type="Pfam" id="PF13377">
    <property type="entry name" value="Peripla_BP_3"/>
    <property type="match status" value="1"/>
</dbReference>
<dbReference type="SUPFAM" id="SSF47413">
    <property type="entry name" value="lambda repressor-like DNA-binding domains"/>
    <property type="match status" value="1"/>
</dbReference>
<comment type="caution">
    <text evidence="6">The sequence shown here is derived from an EMBL/GenBank/DDBJ whole genome shotgun (WGS) entry which is preliminary data.</text>
</comment>
<reference evidence="6" key="1">
    <citation type="submission" date="2013-04" db="EMBL/GenBank/DDBJ databases">
        <title>The genome sequencing project of 58 acetic acid bacteria.</title>
        <authorList>
            <person name="Okamoto-Kainuma A."/>
            <person name="Ishikawa M."/>
            <person name="Umino S."/>
            <person name="Koizumi Y."/>
            <person name="Shiwa Y."/>
            <person name="Yoshikawa H."/>
            <person name="Matsutani M."/>
            <person name="Matsushita K."/>
        </authorList>
    </citation>
    <scope>NUCLEOTIDE SEQUENCE</scope>
    <source>
        <strain evidence="6">NRIC 0535</strain>
    </source>
</reference>
<keyword evidence="7" id="KW-1185">Reference proteome</keyword>
<dbReference type="InterPro" id="IPR001387">
    <property type="entry name" value="Cro/C1-type_HTH"/>
</dbReference>
<dbReference type="Proteomes" id="UP001062776">
    <property type="component" value="Unassembled WGS sequence"/>
</dbReference>
<sequence length="343" mass="36020">MMPRRPGKVSIRHVAEAAGVSVATVSNVVRGRKNVSDAVRARVEKTIDTLGYLPNRAAMQLREGRNRIVGVLVPSLDNPFFTAIIASIENCARRDGYDIIVASAGEDSALASSRLKALLSWRPAGMIVLPNDDCFADAGLLDASGVPYVVLDRLPGASVADTVAVDNEQAATEIAAHLAGLGHRHMLVVATTLSLANIRERCAGILAYCARAGLPEPRVLEVGHHFEDGPPGLTEALAGANAPSAVIALTNSITLGALRCLHQSGYAVPGDMSLVGYDDYAWMRATLPPITAICQPVDALGAEGWSRLMLRIAGEGTAPLQVRLACTLVVRGSTAPPRTGNLS</sequence>
<keyword evidence="1" id="KW-0805">Transcription regulation</keyword>
<dbReference type="PROSITE" id="PS50943">
    <property type="entry name" value="HTH_CROC1"/>
    <property type="match status" value="1"/>
</dbReference>
<accession>A0ABQ0PVK0</accession>
<dbReference type="Gene3D" id="1.10.260.40">
    <property type="entry name" value="lambda repressor-like DNA-binding domains"/>
    <property type="match status" value="1"/>
</dbReference>
<evidence type="ECO:0000259" key="4">
    <source>
        <dbReference type="PROSITE" id="PS50932"/>
    </source>
</evidence>
<dbReference type="EMBL" id="BAPV01000001">
    <property type="protein sequence ID" value="GBQ82688.1"/>
    <property type="molecule type" value="Genomic_DNA"/>
</dbReference>
<evidence type="ECO:0000259" key="5">
    <source>
        <dbReference type="PROSITE" id="PS50943"/>
    </source>
</evidence>
<dbReference type="SMART" id="SM00354">
    <property type="entry name" value="HTH_LACI"/>
    <property type="match status" value="1"/>
</dbReference>
<gene>
    <name evidence="6" type="ORF">AA0535_0052</name>
</gene>
<organism evidence="6 7">
    <name type="scientific">Asaia krungthepensis NRIC 0535</name>
    <dbReference type="NCBI Taxonomy" id="1307925"/>
    <lineage>
        <taxon>Bacteria</taxon>
        <taxon>Pseudomonadati</taxon>
        <taxon>Pseudomonadota</taxon>
        <taxon>Alphaproteobacteria</taxon>
        <taxon>Acetobacterales</taxon>
        <taxon>Acetobacteraceae</taxon>
        <taxon>Asaia</taxon>
    </lineage>
</organism>
<evidence type="ECO:0000256" key="2">
    <source>
        <dbReference type="ARBA" id="ARBA00023125"/>
    </source>
</evidence>
<dbReference type="InterPro" id="IPR000843">
    <property type="entry name" value="HTH_LacI"/>
</dbReference>
<dbReference type="PROSITE" id="PS50932">
    <property type="entry name" value="HTH_LACI_2"/>
    <property type="match status" value="1"/>
</dbReference>
<dbReference type="RefSeq" id="WP_264813870.1">
    <property type="nucleotide sequence ID" value="NZ_BAPV01000001.1"/>
</dbReference>
<dbReference type="CDD" id="cd01392">
    <property type="entry name" value="HTH_LacI"/>
    <property type="match status" value="1"/>
</dbReference>
<dbReference type="InterPro" id="IPR028082">
    <property type="entry name" value="Peripla_BP_I"/>
</dbReference>
<dbReference type="PANTHER" id="PTHR30146:SF109">
    <property type="entry name" value="HTH-TYPE TRANSCRIPTIONAL REGULATOR GALS"/>
    <property type="match status" value="1"/>
</dbReference>
<proteinExistence type="predicted"/>
<evidence type="ECO:0000256" key="1">
    <source>
        <dbReference type="ARBA" id="ARBA00023015"/>
    </source>
</evidence>
<dbReference type="InterPro" id="IPR010982">
    <property type="entry name" value="Lambda_DNA-bd_dom_sf"/>
</dbReference>